<organism evidence="2 3">
    <name type="scientific">Rhynchophorus ferrugineus</name>
    <name type="common">Red palm weevil</name>
    <name type="synonym">Curculio ferrugineus</name>
    <dbReference type="NCBI Taxonomy" id="354439"/>
    <lineage>
        <taxon>Eukaryota</taxon>
        <taxon>Metazoa</taxon>
        <taxon>Ecdysozoa</taxon>
        <taxon>Arthropoda</taxon>
        <taxon>Hexapoda</taxon>
        <taxon>Insecta</taxon>
        <taxon>Pterygota</taxon>
        <taxon>Neoptera</taxon>
        <taxon>Endopterygota</taxon>
        <taxon>Coleoptera</taxon>
        <taxon>Polyphaga</taxon>
        <taxon>Cucujiformia</taxon>
        <taxon>Curculionidae</taxon>
        <taxon>Dryophthorinae</taxon>
        <taxon>Rhynchophorus</taxon>
    </lineage>
</organism>
<keyword evidence="1" id="KW-0812">Transmembrane</keyword>
<proteinExistence type="predicted"/>
<gene>
    <name evidence="2" type="ORF">GWI33_018315</name>
</gene>
<dbReference type="EMBL" id="JAACXV010014319">
    <property type="protein sequence ID" value="KAF7268562.1"/>
    <property type="molecule type" value="Genomic_DNA"/>
</dbReference>
<evidence type="ECO:0000256" key="1">
    <source>
        <dbReference type="SAM" id="Phobius"/>
    </source>
</evidence>
<keyword evidence="3" id="KW-1185">Reference proteome</keyword>
<protein>
    <submittedName>
        <fullName evidence="2">Uncharacterized protein</fullName>
    </submittedName>
</protein>
<accession>A0A834HTN0</accession>
<dbReference type="Proteomes" id="UP000625711">
    <property type="component" value="Unassembled WGS sequence"/>
</dbReference>
<dbReference type="AlphaFoldDB" id="A0A834HTN0"/>
<reference evidence="2" key="1">
    <citation type="submission" date="2020-08" db="EMBL/GenBank/DDBJ databases">
        <title>Genome sequencing and assembly of the red palm weevil Rhynchophorus ferrugineus.</title>
        <authorList>
            <person name="Dias G.B."/>
            <person name="Bergman C.M."/>
            <person name="Manee M."/>
        </authorList>
    </citation>
    <scope>NUCLEOTIDE SEQUENCE</scope>
    <source>
        <strain evidence="2">AA-2017</strain>
        <tissue evidence="2">Whole larva</tissue>
    </source>
</reference>
<dbReference type="OrthoDB" id="10001926at2759"/>
<keyword evidence="1" id="KW-1133">Transmembrane helix</keyword>
<evidence type="ECO:0000313" key="2">
    <source>
        <dbReference type="EMBL" id="KAF7268562.1"/>
    </source>
</evidence>
<feature type="transmembrane region" description="Helical" evidence="1">
    <location>
        <begin position="76"/>
        <end position="97"/>
    </location>
</feature>
<name>A0A834HTN0_RHYFE</name>
<evidence type="ECO:0000313" key="3">
    <source>
        <dbReference type="Proteomes" id="UP000625711"/>
    </source>
</evidence>
<comment type="caution">
    <text evidence="2">The sequence shown here is derived from an EMBL/GenBank/DDBJ whole genome shotgun (WGS) entry which is preliminary data.</text>
</comment>
<sequence length="257" mass="28981">MSCSEKISLNRAAVPLYLKPKSFNCMSEEYRLQPKKDCNICDACLQKREVKEHMATPLPATNGISVVKKSKCYDNILVSLLTLMLICSLFIITMMYIDEDESNIIEEFDYMPKNNWSAEPSQVDGVPKMRLPVSRISLLALTTTCDSNNICSNYRTLEEQEDGKIYEGRGWGYQSVCHDDNDLCNGMATIALIESTINSAQYIRELKLRAFVKFSISNGALVRCFRITVKPPGDQYIRGIATALNETTTNDGSCKYE</sequence>
<keyword evidence="1" id="KW-0472">Membrane</keyword>